<comment type="caution">
    <text evidence="1">The sequence shown here is derived from an EMBL/GenBank/DDBJ whole genome shotgun (WGS) entry which is preliminary data.</text>
</comment>
<proteinExistence type="predicted"/>
<gene>
    <name evidence="1" type="ORF">TeGR_g3153</name>
</gene>
<sequence length="314" mass="33652">MYGNFEFSPPLSAAAAAFEIVADVVWDDLGDLRAFGGNGLFNAWWLGWAGATPGGYMGPQATGAGDSAVEQVLFSLWDHNRFGEVDWFPALPFGDELTVNGVGDHNECKAFAKANPGVPCCARNCQDCGAANNGPSGLDDRSTGTQCKVYIPAYTGQRTRMRIERVLLDQTTEAYGQVWTGDVWSVTIEDLGTGEEWLVGTQLLANSSGKGIERIAAFYEHIGCTPCDAFDGVATRAGPWVLNPPGVKLMRATSQYGNTRTDGFTCHRHNISSSKPGEFTYRSGPSVEEVGGDGSWNIVLYECPEDGCPVAPAL</sequence>
<dbReference type="EMBL" id="BRYB01006397">
    <property type="protein sequence ID" value="GMI56544.1"/>
    <property type="molecule type" value="Genomic_DNA"/>
</dbReference>
<name>A0ABQ6NC09_9STRA</name>
<organism evidence="1 2">
    <name type="scientific">Tetraparma gracilis</name>
    <dbReference type="NCBI Taxonomy" id="2962635"/>
    <lineage>
        <taxon>Eukaryota</taxon>
        <taxon>Sar</taxon>
        <taxon>Stramenopiles</taxon>
        <taxon>Ochrophyta</taxon>
        <taxon>Bolidophyceae</taxon>
        <taxon>Parmales</taxon>
        <taxon>Triparmaceae</taxon>
        <taxon>Tetraparma</taxon>
    </lineage>
</organism>
<evidence type="ECO:0000313" key="1">
    <source>
        <dbReference type="EMBL" id="GMI56544.1"/>
    </source>
</evidence>
<accession>A0ABQ6NC09</accession>
<evidence type="ECO:0000313" key="2">
    <source>
        <dbReference type="Proteomes" id="UP001165060"/>
    </source>
</evidence>
<dbReference type="Proteomes" id="UP001165060">
    <property type="component" value="Unassembled WGS sequence"/>
</dbReference>
<keyword evidence="2" id="KW-1185">Reference proteome</keyword>
<protein>
    <submittedName>
        <fullName evidence="1">Uncharacterized protein</fullName>
    </submittedName>
</protein>
<reference evidence="1 2" key="1">
    <citation type="journal article" date="2023" name="Commun. Biol.">
        <title>Genome analysis of Parmales, the sister group of diatoms, reveals the evolutionary specialization of diatoms from phago-mixotrophs to photoautotrophs.</title>
        <authorList>
            <person name="Ban H."/>
            <person name="Sato S."/>
            <person name="Yoshikawa S."/>
            <person name="Yamada K."/>
            <person name="Nakamura Y."/>
            <person name="Ichinomiya M."/>
            <person name="Sato N."/>
            <person name="Blanc-Mathieu R."/>
            <person name="Endo H."/>
            <person name="Kuwata A."/>
            <person name="Ogata H."/>
        </authorList>
    </citation>
    <scope>NUCLEOTIDE SEQUENCE [LARGE SCALE GENOMIC DNA]</scope>
</reference>